<dbReference type="GO" id="GO:0006362">
    <property type="term" value="P:transcription elongation by RNA polymerase I"/>
    <property type="evidence" value="ECO:0007669"/>
    <property type="project" value="TreeGrafter"/>
</dbReference>
<dbReference type="Pfam" id="PF01191">
    <property type="entry name" value="RNA_pol_Rpb5_C"/>
    <property type="match status" value="1"/>
</dbReference>
<comment type="subcellular location">
    <subcellularLocation>
        <location evidence="2">Cytoplasm</location>
    </subcellularLocation>
</comment>
<dbReference type="GO" id="GO:0042797">
    <property type="term" value="P:tRNA transcription by RNA polymerase III"/>
    <property type="evidence" value="ECO:0007669"/>
    <property type="project" value="TreeGrafter"/>
</dbReference>
<dbReference type="NCBIfam" id="NF007129">
    <property type="entry name" value="PRK09570.1"/>
    <property type="match status" value="1"/>
</dbReference>
<dbReference type="HAMAP" id="MF_00025">
    <property type="entry name" value="RNApol_Rpo5_RPB5"/>
    <property type="match status" value="1"/>
</dbReference>
<keyword evidence="2 4" id="KW-0240">DNA-directed RNA polymerase</keyword>
<dbReference type="InterPro" id="IPR000783">
    <property type="entry name" value="RNA_pol_subH/Rpb5_C"/>
</dbReference>
<dbReference type="EMBL" id="QMQZ01000046">
    <property type="protein sequence ID" value="RLE51567.1"/>
    <property type="molecule type" value="Genomic_DNA"/>
</dbReference>
<name>A0A497EWJ3_9CREN</name>
<dbReference type="EC" id="2.7.7.6" evidence="2"/>
<dbReference type="GO" id="GO:0003677">
    <property type="term" value="F:DNA binding"/>
    <property type="evidence" value="ECO:0007669"/>
    <property type="project" value="InterPro"/>
</dbReference>
<evidence type="ECO:0000313" key="4">
    <source>
        <dbReference type="EMBL" id="RLE51567.1"/>
    </source>
</evidence>
<dbReference type="InterPro" id="IPR014381">
    <property type="entry name" value="Arch_Rpo5/euc_Rpb5"/>
</dbReference>
<dbReference type="Gene3D" id="3.90.940.20">
    <property type="entry name" value="RPB5-like RNA polymerase subunit"/>
    <property type="match status" value="1"/>
</dbReference>
<dbReference type="GO" id="GO:0000428">
    <property type="term" value="C:DNA-directed RNA polymerase complex"/>
    <property type="evidence" value="ECO:0007669"/>
    <property type="project" value="UniProtKB-KW"/>
</dbReference>
<dbReference type="PANTHER" id="PTHR10535">
    <property type="entry name" value="DNA-DIRECTED RNA POLYMERASES I, II, AND III SUBUNIT RPABC1"/>
    <property type="match status" value="1"/>
</dbReference>
<feature type="domain" description="RNA polymerase subunit H/Rpb5 C-terminal" evidence="3">
    <location>
        <begin position="5"/>
        <end position="77"/>
    </location>
</feature>
<comment type="caution">
    <text evidence="4">The sequence shown here is derived from an EMBL/GenBank/DDBJ whole genome shotgun (WGS) entry which is preliminary data.</text>
</comment>
<protein>
    <recommendedName>
        <fullName evidence="2">DNA-directed RNA polymerase subunit Rpo5</fullName>
        <ecNumber evidence="2">2.7.7.6</ecNumber>
    </recommendedName>
    <alternativeName>
        <fullName evidence="2">DNA-directed RNA polymerase subunit H</fullName>
    </alternativeName>
</protein>
<dbReference type="PANTHER" id="PTHR10535:SF0">
    <property type="entry name" value="DNA-DIRECTED RNA POLYMERASES I, II, AND III SUBUNIT RPABC1"/>
    <property type="match status" value="1"/>
</dbReference>
<comment type="catalytic activity">
    <reaction evidence="2">
        <text>RNA(n) + a ribonucleoside 5'-triphosphate = RNA(n+1) + diphosphate</text>
        <dbReference type="Rhea" id="RHEA:21248"/>
        <dbReference type="Rhea" id="RHEA-COMP:14527"/>
        <dbReference type="Rhea" id="RHEA-COMP:17342"/>
        <dbReference type="ChEBI" id="CHEBI:33019"/>
        <dbReference type="ChEBI" id="CHEBI:61557"/>
        <dbReference type="ChEBI" id="CHEBI:140395"/>
        <dbReference type="EC" id="2.7.7.6"/>
    </reaction>
</comment>
<keyword evidence="2 4" id="KW-0808">Transferase</keyword>
<keyword evidence="2 4" id="KW-0548">Nucleotidyltransferase</keyword>
<comment type="similarity">
    <text evidence="2">Belongs to the archaeal Rpo5/eukaryotic RPB5 RNA polymerase subunit family.</text>
</comment>
<dbReference type="Proteomes" id="UP000268446">
    <property type="component" value="Unassembled WGS sequence"/>
</dbReference>
<dbReference type="SUPFAM" id="SSF55287">
    <property type="entry name" value="RPB5-like RNA polymerase subunit"/>
    <property type="match status" value="1"/>
</dbReference>
<accession>A0A497EWJ3</accession>
<evidence type="ECO:0000259" key="3">
    <source>
        <dbReference type="Pfam" id="PF01191"/>
    </source>
</evidence>
<dbReference type="GO" id="GO:0005737">
    <property type="term" value="C:cytoplasm"/>
    <property type="evidence" value="ECO:0007669"/>
    <property type="project" value="UniProtKB-SubCell"/>
</dbReference>
<dbReference type="AlphaFoldDB" id="A0A497EWJ3"/>
<dbReference type="GO" id="GO:0006366">
    <property type="term" value="P:transcription by RNA polymerase II"/>
    <property type="evidence" value="ECO:0007669"/>
    <property type="project" value="TreeGrafter"/>
</dbReference>
<keyword evidence="2" id="KW-0963">Cytoplasm</keyword>
<gene>
    <name evidence="2" type="primary">rpo5</name>
    <name evidence="2" type="synonym">rpoH</name>
    <name evidence="4" type="ORF">DRJ20_01915</name>
</gene>
<comment type="subunit">
    <text evidence="2">Part of the RNA polymerase complex.</text>
</comment>
<evidence type="ECO:0000313" key="5">
    <source>
        <dbReference type="Proteomes" id="UP000268446"/>
    </source>
</evidence>
<organism evidence="4 5">
    <name type="scientific">Thermoproteota archaeon</name>
    <dbReference type="NCBI Taxonomy" id="2056631"/>
    <lineage>
        <taxon>Archaea</taxon>
        <taxon>Thermoproteota</taxon>
    </lineage>
</organism>
<reference evidence="4 5" key="1">
    <citation type="submission" date="2018-06" db="EMBL/GenBank/DDBJ databases">
        <title>Extensive metabolic versatility and redundancy in microbially diverse, dynamic hydrothermal sediments.</title>
        <authorList>
            <person name="Dombrowski N."/>
            <person name="Teske A."/>
            <person name="Baker B.J."/>
        </authorList>
    </citation>
    <scope>NUCLEOTIDE SEQUENCE [LARGE SCALE GENOMIC DNA]</scope>
    <source>
        <strain evidence="4">B29_G17</strain>
    </source>
</reference>
<sequence>MGKKFSIFDHELVPQHILLSKEEAKKVLKELGLRPNCLPLLRANDPAARAIGAKPGDIVKIIRRSPTTGVAVVYRYVIPG</sequence>
<evidence type="ECO:0000256" key="1">
    <source>
        <dbReference type="ARBA" id="ARBA00023163"/>
    </source>
</evidence>
<keyword evidence="1 2" id="KW-0804">Transcription</keyword>
<dbReference type="InterPro" id="IPR035913">
    <property type="entry name" value="RPB5-like_sf"/>
</dbReference>
<dbReference type="GO" id="GO:0003899">
    <property type="term" value="F:DNA-directed RNA polymerase activity"/>
    <property type="evidence" value="ECO:0007669"/>
    <property type="project" value="UniProtKB-UniRule"/>
</dbReference>
<evidence type="ECO:0000256" key="2">
    <source>
        <dbReference type="HAMAP-Rule" id="MF_00025"/>
    </source>
</evidence>
<comment type="function">
    <text evidence="2">DNA-dependent RNA polymerase (RNAP) catalyzes the transcription of DNA into RNA using the four ribonucleoside triphosphates as substrates.</text>
</comment>
<proteinExistence type="inferred from homology"/>